<evidence type="ECO:0000313" key="2">
    <source>
        <dbReference type="Proteomes" id="UP000032431"/>
    </source>
</evidence>
<evidence type="ECO:0008006" key="3">
    <source>
        <dbReference type="Google" id="ProtNLM"/>
    </source>
</evidence>
<reference evidence="2" key="1">
    <citation type="submission" date="2014-07" db="EMBL/GenBank/DDBJ databases">
        <authorList>
            <person name="Wibberg D."/>
        </authorList>
    </citation>
    <scope>NUCLEOTIDE SEQUENCE [LARGE SCALE GENOMIC DNA]</scope>
    <source>
        <strain evidence="2">DG5</strain>
    </source>
</reference>
<dbReference type="HOGENOM" id="CLU_2449366_0_0_9"/>
<dbReference type="AlphaFoldDB" id="A0A078KR70"/>
<sequence length="89" mass="10232">MVMGNRRLIRATEFWKTKDGLVFIENNSLHLILNKTQSTIWQLLDGGLTSQEIIEKADDLNIPAEYVKGFIDYCLKLGILNYAGDEWDI</sequence>
<dbReference type="EMBL" id="LM995447">
    <property type="protein sequence ID" value="CDZ25002.1"/>
    <property type="molecule type" value="Genomic_DNA"/>
</dbReference>
<gene>
    <name evidence="1" type="ORF">CCDG5_1907</name>
</gene>
<protein>
    <recommendedName>
        <fullName evidence="3">Coenzyme PQQ synthesis protein D (PqqD)</fullName>
    </recommendedName>
</protein>
<organism evidence="1 2">
    <name type="scientific">[Clostridium] cellulosi</name>
    <dbReference type="NCBI Taxonomy" id="29343"/>
    <lineage>
        <taxon>Bacteria</taxon>
        <taxon>Bacillati</taxon>
        <taxon>Bacillota</taxon>
        <taxon>Clostridia</taxon>
        <taxon>Eubacteriales</taxon>
        <taxon>Oscillospiraceae</taxon>
        <taxon>Oscillospiraceae incertae sedis</taxon>
    </lineage>
</organism>
<evidence type="ECO:0000313" key="1">
    <source>
        <dbReference type="EMBL" id="CDZ25002.1"/>
    </source>
</evidence>
<name>A0A078KR70_9FIRM</name>
<dbReference type="STRING" id="29343.CCDG5_1907"/>
<dbReference type="Proteomes" id="UP000032431">
    <property type="component" value="Chromosome I"/>
</dbReference>
<dbReference type="KEGG" id="ccel:CCDG5_1907"/>
<dbReference type="PATRIC" id="fig|29343.3.peg.2000"/>
<keyword evidence="2" id="KW-1185">Reference proteome</keyword>
<accession>A0A078KR70</accession>
<proteinExistence type="predicted"/>